<dbReference type="GO" id="GO:0015421">
    <property type="term" value="F:ABC-type oligopeptide transporter activity"/>
    <property type="evidence" value="ECO:0007669"/>
    <property type="project" value="TreeGrafter"/>
</dbReference>
<sequence>MNCVNHVSRSDKSKQNVILRVSSYLFRYKGLFWLTISLAAAMAIAEIAVPLQIKAIFDSIEATQSHSALLSGILIIAALYISSELFNCLRIRVNNTLEQRVLVEMRRDLHSKLLRLPVSFYDQRKSGEISSRVIEDVAEVERALLDGTEQGTSALIRIVVITIALFNMQPLLAFCVFLPVPILAIIGIFYSKRSRIVWKGVRESSADLNSLLVEDIQGNRLIQTFGLQQRESKRFETKAETLRERTLKAMFRWSVYHPFTNLVTKLGFLSIVGIGGYFVLDGSSDFSIGMLIAFFLLANMLYMPLSQLHGLNHLIAAGRASGERVFEVLDTPIEVAEPDSPQTFPSGPIQLQFKQVQFQYPGRPAILDNYEIQLEANQVTAIVGHTGAGKSTVANLAMRTYDVSSGSVEVNGIDIRQLSLDALHDKIGHVAQDPFLFEGSVRDNLLLAKPAAGDAEIIEALRLASAWDFVEALPQQLDTNIGEKGIRLSQGEKQRLTIARVLLKNPPFVILDEATASVDTITERKIQQALDNLVAERTVLVIAHRLSTVRRADKIVVMEQGRVLESGTHDKLIKADGQYAQLWKHQSDMIPEQA</sequence>
<evidence type="ECO:0000256" key="3">
    <source>
        <dbReference type="ARBA" id="ARBA00022741"/>
    </source>
</evidence>
<dbReference type="Gene3D" id="3.40.50.300">
    <property type="entry name" value="P-loop containing nucleotide triphosphate hydrolases"/>
    <property type="match status" value="1"/>
</dbReference>
<feature type="domain" description="ABC transmembrane type-1" evidence="9">
    <location>
        <begin position="33"/>
        <end position="317"/>
    </location>
</feature>
<dbReference type="PROSITE" id="PS00211">
    <property type="entry name" value="ABC_TRANSPORTER_1"/>
    <property type="match status" value="1"/>
</dbReference>
<feature type="transmembrane region" description="Helical" evidence="7">
    <location>
        <begin position="65"/>
        <end position="83"/>
    </location>
</feature>
<evidence type="ECO:0000256" key="7">
    <source>
        <dbReference type="SAM" id="Phobius"/>
    </source>
</evidence>
<gene>
    <name evidence="10" type="ordered locus">Caka_1712</name>
</gene>
<comment type="subcellular location">
    <subcellularLocation>
        <location evidence="1">Cell membrane</location>
        <topology evidence="1">Multi-pass membrane protein</topology>
    </subcellularLocation>
</comment>
<dbReference type="SUPFAM" id="SSF52540">
    <property type="entry name" value="P-loop containing nucleoside triphosphate hydrolases"/>
    <property type="match status" value="1"/>
</dbReference>
<feature type="domain" description="ABC transporter" evidence="8">
    <location>
        <begin position="351"/>
        <end position="585"/>
    </location>
</feature>
<feature type="transmembrane region" description="Helical" evidence="7">
    <location>
        <begin position="286"/>
        <end position="305"/>
    </location>
</feature>
<dbReference type="InterPro" id="IPR003593">
    <property type="entry name" value="AAA+_ATPase"/>
</dbReference>
<keyword evidence="11" id="KW-1185">Reference proteome</keyword>
<dbReference type="PROSITE" id="PS50893">
    <property type="entry name" value="ABC_TRANSPORTER_2"/>
    <property type="match status" value="1"/>
</dbReference>
<dbReference type="InterPro" id="IPR039421">
    <property type="entry name" value="Type_1_exporter"/>
</dbReference>
<dbReference type="HOGENOM" id="CLU_000604_84_4_0"/>
<evidence type="ECO:0000256" key="6">
    <source>
        <dbReference type="ARBA" id="ARBA00023136"/>
    </source>
</evidence>
<evidence type="ECO:0000256" key="5">
    <source>
        <dbReference type="ARBA" id="ARBA00022989"/>
    </source>
</evidence>
<dbReference type="STRING" id="583355.Caka_1712"/>
<keyword evidence="6 7" id="KW-0472">Membrane</keyword>
<dbReference type="Pfam" id="PF00005">
    <property type="entry name" value="ABC_tran"/>
    <property type="match status" value="1"/>
</dbReference>
<feature type="transmembrane region" description="Helical" evidence="7">
    <location>
        <begin position="262"/>
        <end position="280"/>
    </location>
</feature>
<dbReference type="GO" id="GO:0016887">
    <property type="term" value="F:ATP hydrolysis activity"/>
    <property type="evidence" value="ECO:0007669"/>
    <property type="project" value="InterPro"/>
</dbReference>
<accession>D5EJY2</accession>
<keyword evidence="2 7" id="KW-0812">Transmembrane</keyword>
<organism evidence="10 11">
    <name type="scientific">Coraliomargarita akajimensis (strain DSM 45221 / IAM 15411 / JCM 23193 / KCTC 12865 / 04OKA010-24)</name>
    <dbReference type="NCBI Taxonomy" id="583355"/>
    <lineage>
        <taxon>Bacteria</taxon>
        <taxon>Pseudomonadati</taxon>
        <taxon>Verrucomicrobiota</taxon>
        <taxon>Opitutia</taxon>
        <taxon>Puniceicoccales</taxon>
        <taxon>Coraliomargaritaceae</taxon>
        <taxon>Coraliomargarita</taxon>
    </lineage>
</organism>
<dbReference type="InterPro" id="IPR027417">
    <property type="entry name" value="P-loop_NTPase"/>
</dbReference>
<dbReference type="OrthoDB" id="9761126at2"/>
<dbReference type="SUPFAM" id="SSF90123">
    <property type="entry name" value="ABC transporter transmembrane region"/>
    <property type="match status" value="1"/>
</dbReference>
<dbReference type="PANTHER" id="PTHR43394">
    <property type="entry name" value="ATP-DEPENDENT PERMEASE MDL1, MITOCHONDRIAL"/>
    <property type="match status" value="1"/>
</dbReference>
<dbReference type="GO" id="GO:0005524">
    <property type="term" value="F:ATP binding"/>
    <property type="evidence" value="ECO:0007669"/>
    <property type="project" value="UniProtKB-KW"/>
</dbReference>
<feature type="transmembrane region" description="Helical" evidence="7">
    <location>
        <begin position="31"/>
        <end position="53"/>
    </location>
</feature>
<dbReference type="PANTHER" id="PTHR43394:SF1">
    <property type="entry name" value="ATP-BINDING CASSETTE SUB-FAMILY B MEMBER 10, MITOCHONDRIAL"/>
    <property type="match status" value="1"/>
</dbReference>
<dbReference type="InterPro" id="IPR003439">
    <property type="entry name" value="ABC_transporter-like_ATP-bd"/>
</dbReference>
<reference evidence="10 11" key="1">
    <citation type="journal article" date="2010" name="Stand. Genomic Sci.">
        <title>Complete genome sequence of Coraliomargarita akajimensis type strain (04OKA010-24).</title>
        <authorList>
            <person name="Mavromatis K."/>
            <person name="Abt B."/>
            <person name="Brambilla E."/>
            <person name="Lapidus A."/>
            <person name="Copeland A."/>
            <person name="Deshpande S."/>
            <person name="Nolan M."/>
            <person name="Lucas S."/>
            <person name="Tice H."/>
            <person name="Cheng J.F."/>
            <person name="Han C."/>
            <person name="Detter J.C."/>
            <person name="Woyke T."/>
            <person name="Goodwin L."/>
            <person name="Pitluck S."/>
            <person name="Held B."/>
            <person name="Brettin T."/>
            <person name="Tapia R."/>
            <person name="Ivanova N."/>
            <person name="Mikhailova N."/>
            <person name="Pati A."/>
            <person name="Liolios K."/>
            <person name="Chen A."/>
            <person name="Palaniappan K."/>
            <person name="Land M."/>
            <person name="Hauser L."/>
            <person name="Chang Y.J."/>
            <person name="Jeffries C.D."/>
            <person name="Rohde M."/>
            <person name="Goker M."/>
            <person name="Bristow J."/>
            <person name="Eisen J.A."/>
            <person name="Markowitz V."/>
            <person name="Hugenholtz P."/>
            <person name="Klenk H.P."/>
            <person name="Kyrpides N.C."/>
        </authorList>
    </citation>
    <scope>NUCLEOTIDE SEQUENCE [LARGE SCALE GENOMIC DNA]</scope>
    <source>
        <strain evidence="11">DSM 45221 / IAM 15411 / JCM 23193 / KCTC 12865</strain>
    </source>
</reference>
<dbReference type="EMBL" id="CP001998">
    <property type="protein sequence ID" value="ADE54731.1"/>
    <property type="molecule type" value="Genomic_DNA"/>
</dbReference>
<name>D5EJY2_CORAD</name>
<dbReference type="KEGG" id="caa:Caka_1712"/>
<evidence type="ECO:0000313" key="10">
    <source>
        <dbReference type="EMBL" id="ADE54731.1"/>
    </source>
</evidence>
<dbReference type="AlphaFoldDB" id="D5EJY2"/>
<evidence type="ECO:0000256" key="1">
    <source>
        <dbReference type="ARBA" id="ARBA00004651"/>
    </source>
</evidence>
<dbReference type="CDD" id="cd18778">
    <property type="entry name" value="ABC_6TM_exporter_like"/>
    <property type="match status" value="1"/>
</dbReference>
<dbReference type="SMART" id="SM00382">
    <property type="entry name" value="AAA"/>
    <property type="match status" value="1"/>
</dbReference>
<proteinExistence type="predicted"/>
<evidence type="ECO:0000256" key="4">
    <source>
        <dbReference type="ARBA" id="ARBA00022840"/>
    </source>
</evidence>
<dbReference type="Proteomes" id="UP000000925">
    <property type="component" value="Chromosome"/>
</dbReference>
<dbReference type="Gene3D" id="1.20.1560.10">
    <property type="entry name" value="ABC transporter type 1, transmembrane domain"/>
    <property type="match status" value="1"/>
</dbReference>
<keyword evidence="3" id="KW-0547">Nucleotide-binding</keyword>
<protein>
    <submittedName>
        <fullName evidence="10">ABC transporter related protein</fullName>
    </submittedName>
</protein>
<feature type="transmembrane region" description="Helical" evidence="7">
    <location>
        <begin position="171"/>
        <end position="190"/>
    </location>
</feature>
<dbReference type="PROSITE" id="PS50929">
    <property type="entry name" value="ABC_TM1F"/>
    <property type="match status" value="1"/>
</dbReference>
<dbReference type="InterPro" id="IPR036640">
    <property type="entry name" value="ABC1_TM_sf"/>
</dbReference>
<dbReference type="Pfam" id="PF00664">
    <property type="entry name" value="ABC_membrane"/>
    <property type="match status" value="1"/>
</dbReference>
<evidence type="ECO:0000313" key="11">
    <source>
        <dbReference type="Proteomes" id="UP000000925"/>
    </source>
</evidence>
<evidence type="ECO:0000256" key="2">
    <source>
        <dbReference type="ARBA" id="ARBA00022692"/>
    </source>
</evidence>
<dbReference type="FunFam" id="3.40.50.300:FF:000218">
    <property type="entry name" value="Multidrug ABC transporter ATP-binding protein"/>
    <property type="match status" value="1"/>
</dbReference>
<keyword evidence="5 7" id="KW-1133">Transmembrane helix</keyword>
<dbReference type="InterPro" id="IPR017871">
    <property type="entry name" value="ABC_transporter-like_CS"/>
</dbReference>
<dbReference type="InterPro" id="IPR011527">
    <property type="entry name" value="ABC1_TM_dom"/>
</dbReference>
<dbReference type="GO" id="GO:0005886">
    <property type="term" value="C:plasma membrane"/>
    <property type="evidence" value="ECO:0007669"/>
    <property type="project" value="UniProtKB-SubCell"/>
</dbReference>
<evidence type="ECO:0000259" key="9">
    <source>
        <dbReference type="PROSITE" id="PS50929"/>
    </source>
</evidence>
<dbReference type="eggNOG" id="COG1132">
    <property type="taxonomic scope" value="Bacteria"/>
</dbReference>
<keyword evidence="4" id="KW-0067">ATP-binding</keyword>
<evidence type="ECO:0000259" key="8">
    <source>
        <dbReference type="PROSITE" id="PS50893"/>
    </source>
</evidence>